<dbReference type="RefSeq" id="WP_116182470.1">
    <property type="nucleotide sequence ID" value="NZ_CP144375.1"/>
</dbReference>
<sequence>MHFRHQHRPGGLGKALARGLTAATTVALTLSVAAPPSWAQHADAGPSSDTYAYPGRLVDDAHQIREDFCRLGYVLQGGGPALKTVAQQGFAATSAADLHTIANPSYWTNTPLHTAFQQDQTAATAKDDSLDNRHYTWDKSIPGNFTLPTMTDTGFRWSPNYYSDFGLTGFYANREMADESKLYVDLAPVAGAAAVASGTQVAKDQHLYNGQDIYNANLNVNPDESVAWGAEGPQDVWGDGKTITTGNQHADDLRIFLQNGGWPRTTLDPNSLEFRLEVEALKLRFASCDSDNPLDPDHVQAAIVRTAATEWQAELDAAAGQRATIVAAEKQSSADLATASEAMIETVGQSWIAGQLAAWQSYWTSHPELKGQPNYPKPADFTYATTEIGNARQRAAAQLPIANNAAADAKTQADNATAAQTAAANIASTNKTPYGRNLAYAQQSAQVTKASAAGAHAAATATATAVQAANAAVKDSAALQSLAKTQALALQTEFKRAAAQEAADQAHAAAAAAAAQATQAANAAATAKTDRATAEQAATAAQNAANTAAQQRAIAQQQQGIAAAKRKEADAQHAAASAAESDAQTKQDAADKAETAAQGALATSQQKESDAKAAESQAADARTAAAQAADLKDADAARAAADDAVAAAATGTSAADAANAAAAAAHKDADAAASAAAGAKSDADKATNAAVAARAAATQATAAASAARDAADNAKAAASTAKSQAAAAHSAAADAIAAATQAGQFADNANASATSAKNDAATAGANSLAAGSLAAQALSESVKTAGFAYATAQTAAAARDAAAQVVAPANDAIALGSPFRQTDDSAALAVLVGQAAKTIAQQQQAAAQARADDAAKAALAAKALADQANADAKAAATAASAAAADASAAAASAVAARASAAAAADDAAAAAQADANAANASATAAADAATANSAATTADADASAARDAATAAERDAAAAKAAAAQAQQDADNAKAAATASDQAAAAAQTAAQNAQQSATDAQNSASQAEEAARQAAEQANQVSTWTSGDRVTTVTYTPRSIGDLTADPSMMSGTCPGACDVQVKYHLHGTLLDGLQTCKTTIPQTPVCTLTLIDQRSISFDLTITYHMKVWDEIKNSLVALAKGMVQSFISCANDFSAANADCYWAAGQIAPTVIGQIAKTVSAFRTAMLLAEAAKSLPEIQQMITDFEAADGITADLATSVESDILNSLAAQEGADVASALTKADMLDELADLARARQLSRPCSFSPDTPVLMAGGDHRPIGSLQVGDEVVATDPTTGRTENHQILRTLVNRDTDLADLAVTMPDGTSSVLHTTGNHPFWDATTGSWVAAGQLPVGDALRTADGQRARVAGVREFAGSQDMYNLTVDQLHTYYVQAGHGDVLVHNTSCPVDLALGLDIEGDTHRFALARNFMDYCGTDWTSKWEGLVRAAIENHTGTTIHVNLKGFGYERNYLNQFPELTNDPLKLFLSAVSNGAKPATARGTETEMFMIAREVASGLRSWSSVNFYVADGDGWAEVPRPPEPDWKKYAPDAVRRGPLTPADD</sequence>
<dbReference type="EMBL" id="QUNO01000050">
    <property type="protein sequence ID" value="REH17411.1"/>
    <property type="molecule type" value="Genomic_DNA"/>
</dbReference>
<dbReference type="Proteomes" id="UP000256269">
    <property type="component" value="Unassembled WGS sequence"/>
</dbReference>
<dbReference type="InterPro" id="IPR036844">
    <property type="entry name" value="Hint_dom_sf"/>
</dbReference>
<dbReference type="NCBIfam" id="TIGR01443">
    <property type="entry name" value="intein_Cterm"/>
    <property type="match status" value="1"/>
</dbReference>
<dbReference type="CDD" id="cd00081">
    <property type="entry name" value="Hint"/>
    <property type="match status" value="1"/>
</dbReference>
<dbReference type="Gene3D" id="2.170.16.10">
    <property type="entry name" value="Hedgehog/Intein (Hint) domain"/>
    <property type="match status" value="1"/>
</dbReference>
<dbReference type="InterPro" id="IPR003587">
    <property type="entry name" value="Hint_dom_N"/>
</dbReference>
<keyword evidence="4" id="KW-1185">Reference proteome</keyword>
<feature type="compositionally biased region" description="Basic and acidic residues" evidence="1">
    <location>
        <begin position="1520"/>
        <end position="1535"/>
    </location>
</feature>
<dbReference type="SUPFAM" id="SSF51294">
    <property type="entry name" value="Hedgehog/intein (Hint) domain"/>
    <property type="match status" value="1"/>
</dbReference>
<evidence type="ECO:0000313" key="4">
    <source>
        <dbReference type="Proteomes" id="UP000256269"/>
    </source>
</evidence>
<gene>
    <name evidence="3" type="ORF">BCF44_1503</name>
</gene>
<dbReference type="InterPro" id="IPR030934">
    <property type="entry name" value="Intein_C"/>
</dbReference>
<proteinExistence type="predicted"/>
<dbReference type="SMART" id="SM00306">
    <property type="entry name" value="HintN"/>
    <property type="match status" value="1"/>
</dbReference>
<feature type="compositionally biased region" description="Basic and acidic residues" evidence="1">
    <location>
        <begin position="583"/>
        <end position="594"/>
    </location>
</feature>
<feature type="compositionally biased region" description="Low complexity" evidence="1">
    <location>
        <begin position="988"/>
        <end position="1021"/>
    </location>
</feature>
<feature type="region of interest" description="Disordered" evidence="1">
    <location>
        <begin position="564"/>
        <end position="618"/>
    </location>
</feature>
<feature type="compositionally biased region" description="Low complexity" evidence="1">
    <location>
        <begin position="572"/>
        <end position="582"/>
    </location>
</feature>
<dbReference type="PROSITE" id="PS50818">
    <property type="entry name" value="INTEIN_C_TER"/>
    <property type="match status" value="1"/>
</dbReference>
<name>A0A3E0G5S2_9PSEU</name>
<accession>A0A3E0G5S2</accession>
<feature type="domain" description="Hint" evidence="2">
    <location>
        <begin position="1243"/>
        <end position="1344"/>
    </location>
</feature>
<dbReference type="OrthoDB" id="291011at2"/>
<protein>
    <submittedName>
        <fullName evidence="3">Intein</fullName>
    </submittedName>
</protein>
<comment type="caution">
    <text evidence="3">The sequence shown here is derived from an EMBL/GenBank/DDBJ whole genome shotgun (WGS) entry which is preliminary data.</text>
</comment>
<dbReference type="Pfam" id="PF07591">
    <property type="entry name" value="PT-HINT"/>
    <property type="match status" value="1"/>
</dbReference>
<feature type="region of interest" description="Disordered" evidence="1">
    <location>
        <begin position="988"/>
        <end position="1026"/>
    </location>
</feature>
<feature type="region of interest" description="Disordered" evidence="1">
    <location>
        <begin position="1518"/>
        <end position="1544"/>
    </location>
</feature>
<evidence type="ECO:0000313" key="3">
    <source>
        <dbReference type="EMBL" id="REH17411.1"/>
    </source>
</evidence>
<evidence type="ECO:0000256" key="1">
    <source>
        <dbReference type="SAM" id="MobiDB-lite"/>
    </source>
</evidence>
<reference evidence="3 4" key="1">
    <citation type="submission" date="2018-08" db="EMBL/GenBank/DDBJ databases">
        <title>Genomic Encyclopedia of Archaeal and Bacterial Type Strains, Phase II (KMG-II): from individual species to whole genera.</title>
        <authorList>
            <person name="Goeker M."/>
        </authorList>
    </citation>
    <scope>NUCLEOTIDE SEQUENCE [LARGE SCALE GENOMIC DNA]</scope>
    <source>
        <strain evidence="3 4">DSM 45791</strain>
    </source>
</reference>
<evidence type="ECO:0000259" key="2">
    <source>
        <dbReference type="SMART" id="SM00306"/>
    </source>
</evidence>
<organism evidence="3 4">
    <name type="scientific">Kutzneria buriramensis</name>
    <dbReference type="NCBI Taxonomy" id="1045776"/>
    <lineage>
        <taxon>Bacteria</taxon>
        <taxon>Bacillati</taxon>
        <taxon>Actinomycetota</taxon>
        <taxon>Actinomycetes</taxon>
        <taxon>Pseudonocardiales</taxon>
        <taxon>Pseudonocardiaceae</taxon>
        <taxon>Kutzneria</taxon>
    </lineage>
</organism>